<dbReference type="EMBL" id="AP026801">
    <property type="protein sequence ID" value="BDR56253.1"/>
    <property type="molecule type" value="Genomic_DNA"/>
</dbReference>
<dbReference type="KEGG" id="xak:KIMC2_08150"/>
<reference evidence="2 3" key="1">
    <citation type="journal article" date="2023" name="Microbiol. Spectr.">
        <title>Symbiosis of Carpenter Bees with Uncharacterized Lactic Acid Bacteria Showing NAD Auxotrophy.</title>
        <authorList>
            <person name="Kawasaki S."/>
            <person name="Ozawa K."/>
            <person name="Mori T."/>
            <person name="Yamamoto A."/>
            <person name="Ito M."/>
            <person name="Ohkuma M."/>
            <person name="Sakamoto M."/>
            <person name="Matsutani M."/>
        </authorList>
    </citation>
    <scope>NUCLEOTIDE SEQUENCE [LARGE SCALE GENOMIC DNA]</scope>
    <source>
        <strain evidence="2 3">KimC2</strain>
    </source>
</reference>
<sequence length="97" mass="11640">MRKESLRMDLITRRMFPKKELIRIVRNKDYEIKIDPTGKAAGRGAYISLDLNNIEVAKKKKVFDQAFGIKVNDQFYKELYEYIEHRIARNELFRSKK</sequence>
<dbReference type="Gene3D" id="3.30.1230.10">
    <property type="entry name" value="YlxR-like"/>
    <property type="match status" value="1"/>
</dbReference>
<dbReference type="AlphaFoldDB" id="A0AAU9DRG8"/>
<dbReference type="SUPFAM" id="SSF64376">
    <property type="entry name" value="YlxR-like"/>
    <property type="match status" value="1"/>
</dbReference>
<proteinExistence type="predicted"/>
<evidence type="ECO:0000259" key="1">
    <source>
        <dbReference type="Pfam" id="PF04296"/>
    </source>
</evidence>
<name>A0AAU9DRG8_9LACO</name>
<dbReference type="RefSeq" id="WP_317698148.1">
    <property type="nucleotide sequence ID" value="NZ_AP026801.1"/>
</dbReference>
<dbReference type="Proteomes" id="UP001321804">
    <property type="component" value="Chromosome"/>
</dbReference>
<dbReference type="PANTHER" id="PTHR34215">
    <property type="entry name" value="BLL0784 PROTEIN"/>
    <property type="match status" value="1"/>
</dbReference>
<organism evidence="2 3">
    <name type="scientific">Xylocopilactobacillus apis</name>
    <dbReference type="NCBI Taxonomy" id="2932183"/>
    <lineage>
        <taxon>Bacteria</taxon>
        <taxon>Bacillati</taxon>
        <taxon>Bacillota</taxon>
        <taxon>Bacilli</taxon>
        <taxon>Lactobacillales</taxon>
        <taxon>Lactobacillaceae</taxon>
        <taxon>Xylocopilactobacillus</taxon>
    </lineage>
</organism>
<dbReference type="InterPro" id="IPR037465">
    <property type="entry name" value="YlxR"/>
</dbReference>
<dbReference type="CDD" id="cd00279">
    <property type="entry name" value="YlxR"/>
    <property type="match status" value="1"/>
</dbReference>
<dbReference type="GO" id="GO:0003677">
    <property type="term" value="F:DNA binding"/>
    <property type="evidence" value="ECO:0007669"/>
    <property type="project" value="UniProtKB-KW"/>
</dbReference>
<dbReference type="InterPro" id="IPR007393">
    <property type="entry name" value="YlxR_dom"/>
</dbReference>
<keyword evidence="3" id="KW-1185">Reference proteome</keyword>
<dbReference type="InterPro" id="IPR035931">
    <property type="entry name" value="YlxR-like_sf"/>
</dbReference>
<dbReference type="Pfam" id="PF04296">
    <property type="entry name" value="YlxR"/>
    <property type="match status" value="1"/>
</dbReference>
<accession>A0AAU9DRG8</accession>
<evidence type="ECO:0000313" key="3">
    <source>
        <dbReference type="Proteomes" id="UP001321804"/>
    </source>
</evidence>
<dbReference type="PANTHER" id="PTHR34215:SF1">
    <property type="entry name" value="YLXR DOMAIN-CONTAINING PROTEIN"/>
    <property type="match status" value="1"/>
</dbReference>
<protein>
    <submittedName>
        <fullName evidence="2">DNA-binding protein</fullName>
    </submittedName>
</protein>
<gene>
    <name evidence="2" type="ORF">KIMC2_08150</name>
</gene>
<evidence type="ECO:0000313" key="2">
    <source>
        <dbReference type="EMBL" id="BDR56253.1"/>
    </source>
</evidence>
<keyword evidence="2" id="KW-0238">DNA-binding</keyword>
<dbReference type="NCBIfam" id="NF047356">
    <property type="entry name" value="RNA_bind_RnpM"/>
    <property type="match status" value="1"/>
</dbReference>
<feature type="domain" description="YlxR" evidence="1">
    <location>
        <begin position="7"/>
        <end position="79"/>
    </location>
</feature>